<comment type="similarity">
    <text evidence="2 6">Belongs to the zinc-containing alcohol dehydrogenase family.</text>
</comment>
<dbReference type="PANTHER" id="PTHR42813:SF4">
    <property type="entry name" value="NADP-DEPENDENT ISOPROPANOL DEHYDROGENASE"/>
    <property type="match status" value="1"/>
</dbReference>
<dbReference type="GO" id="GO:0008270">
    <property type="term" value="F:zinc ion binding"/>
    <property type="evidence" value="ECO:0007669"/>
    <property type="project" value="InterPro"/>
</dbReference>
<accession>A0A2N6UJ24</accession>
<protein>
    <submittedName>
        <fullName evidence="8">NAD(P)-dependent alcohol dehydrogenase</fullName>
    </submittedName>
</protein>
<keyword evidence="3 6" id="KW-0479">Metal-binding</keyword>
<dbReference type="GeneID" id="84578719"/>
<dbReference type="Gene3D" id="3.90.180.10">
    <property type="entry name" value="Medium-chain alcohol dehydrogenases, catalytic domain"/>
    <property type="match status" value="1"/>
</dbReference>
<sequence>MKGFAMLGIGKTGWIEKPEPEMGPLDALVRPIALAPCSSDIHTVWEGAIGDRHDMILGHEAAGEIVKVGELVRDFKPGDRVLVPAITPDWSSLESQAGFPMHSGGMLAGWKFSNFKDGVFGEVFHVNDADANLALIPEGVDPVLAPMLSDMVTTGFHGVEQADVQFGDEVLVVGIGPVGLMSVAGANLRGASRIYAVGTRPNCVEAAKFYGATDIISYKEGSISEQVLELTNGKGVDRVIIAGGTVDTFEEAIKAMKPGAKIGNVNYLDGGDYIKIPRVEWGVGMGHKTISGGLTPGGRLRMEKLAKLVSCGKLDLSKLVTHKFNGFEKVEEALYLMKDKPKDLIKPVVIVAEDLMED</sequence>
<evidence type="ECO:0000256" key="5">
    <source>
        <dbReference type="ARBA" id="ARBA00023002"/>
    </source>
</evidence>
<dbReference type="InterPro" id="IPR013154">
    <property type="entry name" value="ADH-like_N"/>
</dbReference>
<dbReference type="SMART" id="SM00829">
    <property type="entry name" value="PKS_ER"/>
    <property type="match status" value="1"/>
</dbReference>
<evidence type="ECO:0000256" key="4">
    <source>
        <dbReference type="ARBA" id="ARBA00022833"/>
    </source>
</evidence>
<dbReference type="SUPFAM" id="SSF50129">
    <property type="entry name" value="GroES-like"/>
    <property type="match status" value="1"/>
</dbReference>
<name>A0A2N6UJ24_9FIRM</name>
<dbReference type="SUPFAM" id="SSF51735">
    <property type="entry name" value="NAD(P)-binding Rossmann-fold domains"/>
    <property type="match status" value="1"/>
</dbReference>
<dbReference type="InterPro" id="IPR036291">
    <property type="entry name" value="NAD(P)-bd_dom_sf"/>
</dbReference>
<reference evidence="8 9" key="1">
    <citation type="submission" date="2017-09" db="EMBL/GenBank/DDBJ databases">
        <title>Bacterial strain isolated from the female urinary microbiota.</title>
        <authorList>
            <person name="Thomas-White K."/>
            <person name="Kumar N."/>
            <person name="Forster S."/>
            <person name="Putonti C."/>
            <person name="Lawley T."/>
            <person name="Wolfe A.J."/>
        </authorList>
    </citation>
    <scope>NUCLEOTIDE SEQUENCE [LARGE SCALE GENOMIC DNA]</scope>
    <source>
        <strain evidence="8 9">UMB0204</strain>
    </source>
</reference>
<evidence type="ECO:0000313" key="9">
    <source>
        <dbReference type="Proteomes" id="UP000235658"/>
    </source>
</evidence>
<keyword evidence="5" id="KW-0560">Oxidoreductase</keyword>
<dbReference type="PROSITE" id="PS00059">
    <property type="entry name" value="ADH_ZINC"/>
    <property type="match status" value="1"/>
</dbReference>
<organism evidence="8 9">
    <name type="scientific">Anaerococcus hydrogenalis</name>
    <dbReference type="NCBI Taxonomy" id="33029"/>
    <lineage>
        <taxon>Bacteria</taxon>
        <taxon>Bacillati</taxon>
        <taxon>Bacillota</taxon>
        <taxon>Tissierellia</taxon>
        <taxon>Tissierellales</taxon>
        <taxon>Peptoniphilaceae</taxon>
        <taxon>Anaerococcus</taxon>
    </lineage>
</organism>
<dbReference type="GO" id="GO:0016491">
    <property type="term" value="F:oxidoreductase activity"/>
    <property type="evidence" value="ECO:0007669"/>
    <property type="project" value="UniProtKB-KW"/>
</dbReference>
<comment type="caution">
    <text evidence="8">The sequence shown here is derived from an EMBL/GenBank/DDBJ whole genome shotgun (WGS) entry which is preliminary data.</text>
</comment>
<dbReference type="Gene3D" id="3.40.50.720">
    <property type="entry name" value="NAD(P)-binding Rossmann-like Domain"/>
    <property type="match status" value="1"/>
</dbReference>
<comment type="cofactor">
    <cofactor evidence="1 6">
        <name>Zn(2+)</name>
        <dbReference type="ChEBI" id="CHEBI:29105"/>
    </cofactor>
</comment>
<dbReference type="CDD" id="cd08285">
    <property type="entry name" value="NADP_ADH"/>
    <property type="match status" value="1"/>
</dbReference>
<evidence type="ECO:0000259" key="7">
    <source>
        <dbReference type="SMART" id="SM00829"/>
    </source>
</evidence>
<dbReference type="InterPro" id="IPR020843">
    <property type="entry name" value="ER"/>
</dbReference>
<dbReference type="InterPro" id="IPR013149">
    <property type="entry name" value="ADH-like_C"/>
</dbReference>
<evidence type="ECO:0000256" key="2">
    <source>
        <dbReference type="ARBA" id="ARBA00008072"/>
    </source>
</evidence>
<evidence type="ECO:0000256" key="3">
    <source>
        <dbReference type="ARBA" id="ARBA00022723"/>
    </source>
</evidence>
<evidence type="ECO:0000313" key="8">
    <source>
        <dbReference type="EMBL" id="PMC81567.1"/>
    </source>
</evidence>
<dbReference type="Proteomes" id="UP000235658">
    <property type="component" value="Unassembled WGS sequence"/>
</dbReference>
<dbReference type="Pfam" id="PF00107">
    <property type="entry name" value="ADH_zinc_N"/>
    <property type="match status" value="1"/>
</dbReference>
<feature type="domain" description="Enoyl reductase (ER)" evidence="7">
    <location>
        <begin position="23"/>
        <end position="350"/>
    </location>
</feature>
<dbReference type="RefSeq" id="WP_102198105.1">
    <property type="nucleotide sequence ID" value="NZ_PNHP01000003.1"/>
</dbReference>
<keyword evidence="4 6" id="KW-0862">Zinc</keyword>
<dbReference type="Pfam" id="PF08240">
    <property type="entry name" value="ADH_N"/>
    <property type="match status" value="1"/>
</dbReference>
<dbReference type="InterPro" id="IPR011032">
    <property type="entry name" value="GroES-like_sf"/>
</dbReference>
<dbReference type="PANTHER" id="PTHR42813">
    <property type="entry name" value="ZINC-TYPE ALCOHOL DEHYDROGENASE-LIKE"/>
    <property type="match status" value="1"/>
</dbReference>
<dbReference type="AlphaFoldDB" id="A0A2N6UJ24"/>
<evidence type="ECO:0000256" key="6">
    <source>
        <dbReference type="RuleBase" id="RU361277"/>
    </source>
</evidence>
<dbReference type="InterPro" id="IPR002328">
    <property type="entry name" value="ADH_Zn_CS"/>
</dbReference>
<gene>
    <name evidence="8" type="ORF">CJ192_05930</name>
</gene>
<dbReference type="EMBL" id="PNHP01000003">
    <property type="protein sequence ID" value="PMC81567.1"/>
    <property type="molecule type" value="Genomic_DNA"/>
</dbReference>
<evidence type="ECO:0000256" key="1">
    <source>
        <dbReference type="ARBA" id="ARBA00001947"/>
    </source>
</evidence>
<proteinExistence type="inferred from homology"/>